<dbReference type="GO" id="GO:0006895">
    <property type="term" value="P:Golgi to endosome transport"/>
    <property type="evidence" value="ECO:0007669"/>
    <property type="project" value="InterPro"/>
</dbReference>
<dbReference type="SUPFAM" id="SSF48371">
    <property type="entry name" value="ARM repeat"/>
    <property type="match status" value="1"/>
</dbReference>
<dbReference type="InterPro" id="IPR016024">
    <property type="entry name" value="ARM-type_fold"/>
</dbReference>
<dbReference type="GO" id="GO:0005802">
    <property type="term" value="C:trans-Golgi network"/>
    <property type="evidence" value="ECO:0007669"/>
    <property type="project" value="TreeGrafter"/>
</dbReference>
<dbReference type="PANTHER" id="PTHR14042:SF24">
    <property type="entry name" value="PROTEIN DOPEY-1 HOMOLOG"/>
    <property type="match status" value="1"/>
</dbReference>
<accession>A0A8H7PV32</accession>
<dbReference type="EMBL" id="JAEPRA010000009">
    <property type="protein sequence ID" value="KAG2180445.1"/>
    <property type="molecule type" value="Genomic_DNA"/>
</dbReference>
<evidence type="ECO:0000313" key="3">
    <source>
        <dbReference type="EMBL" id="KAG2180445.1"/>
    </source>
</evidence>
<evidence type="ECO:0000256" key="1">
    <source>
        <dbReference type="SAM" id="SignalP"/>
    </source>
</evidence>
<dbReference type="PANTHER" id="PTHR14042">
    <property type="entry name" value="DOPEY-RELATED"/>
    <property type="match status" value="1"/>
</dbReference>
<dbReference type="InterPro" id="IPR056457">
    <property type="entry name" value="DOP1_C"/>
</dbReference>
<feature type="domain" description="DOP1-like C-terminal" evidence="2">
    <location>
        <begin position="39"/>
        <end position="511"/>
    </location>
</feature>
<dbReference type="Pfam" id="PF24598">
    <property type="entry name" value="DOP1_C"/>
    <property type="match status" value="1"/>
</dbReference>
<organism evidence="3 4">
    <name type="scientific">Umbelopsis vinacea</name>
    <dbReference type="NCBI Taxonomy" id="44442"/>
    <lineage>
        <taxon>Eukaryota</taxon>
        <taxon>Fungi</taxon>
        <taxon>Fungi incertae sedis</taxon>
        <taxon>Mucoromycota</taxon>
        <taxon>Mucoromycotina</taxon>
        <taxon>Umbelopsidomycetes</taxon>
        <taxon>Umbelopsidales</taxon>
        <taxon>Umbelopsidaceae</taxon>
        <taxon>Umbelopsis</taxon>
    </lineage>
</organism>
<dbReference type="OrthoDB" id="297643at2759"/>
<proteinExistence type="predicted"/>
<dbReference type="GO" id="GO:0005829">
    <property type="term" value="C:cytosol"/>
    <property type="evidence" value="ECO:0007669"/>
    <property type="project" value="GOC"/>
</dbReference>
<protein>
    <recommendedName>
        <fullName evidence="2">DOP1-like C-terminal domain-containing protein</fullName>
    </recommendedName>
</protein>
<feature type="signal peptide" evidence="1">
    <location>
        <begin position="1"/>
        <end position="18"/>
    </location>
</feature>
<dbReference type="AlphaFoldDB" id="A0A8H7PV32"/>
<keyword evidence="4" id="KW-1185">Reference proteome</keyword>
<reference evidence="3" key="1">
    <citation type="submission" date="2020-12" db="EMBL/GenBank/DDBJ databases">
        <title>Metabolic potential, ecology and presence of endohyphal bacteria is reflected in genomic diversity of Mucoromycotina.</title>
        <authorList>
            <person name="Muszewska A."/>
            <person name="Okrasinska A."/>
            <person name="Steczkiewicz K."/>
            <person name="Drgas O."/>
            <person name="Orlowska M."/>
            <person name="Perlinska-Lenart U."/>
            <person name="Aleksandrzak-Piekarczyk T."/>
            <person name="Szatraj K."/>
            <person name="Zielenkiewicz U."/>
            <person name="Pilsyk S."/>
            <person name="Malc E."/>
            <person name="Mieczkowski P."/>
            <person name="Kruszewska J.S."/>
            <person name="Biernat P."/>
            <person name="Pawlowska J."/>
        </authorList>
    </citation>
    <scope>NUCLEOTIDE SEQUENCE</scope>
    <source>
        <strain evidence="3">WA0000051536</strain>
    </source>
</reference>
<dbReference type="GO" id="GO:0005768">
    <property type="term" value="C:endosome"/>
    <property type="evidence" value="ECO:0007669"/>
    <property type="project" value="TreeGrafter"/>
</dbReference>
<keyword evidence="1" id="KW-0732">Signal</keyword>
<name>A0A8H7PV32_9FUNG</name>
<feature type="chain" id="PRO_5034834383" description="DOP1-like C-terminal domain-containing protein" evidence="1">
    <location>
        <begin position="19"/>
        <end position="538"/>
    </location>
</feature>
<gene>
    <name evidence="3" type="ORF">INT44_003449</name>
</gene>
<dbReference type="Proteomes" id="UP000612746">
    <property type="component" value="Unassembled WGS sequence"/>
</dbReference>
<evidence type="ECO:0000313" key="4">
    <source>
        <dbReference type="Proteomes" id="UP000612746"/>
    </source>
</evidence>
<dbReference type="InterPro" id="IPR040314">
    <property type="entry name" value="DOP1"/>
</dbReference>
<evidence type="ECO:0000259" key="2">
    <source>
        <dbReference type="Pfam" id="PF24598"/>
    </source>
</evidence>
<comment type="caution">
    <text evidence="3">The sequence shown here is derived from an EMBL/GenBank/DDBJ whole genome shotgun (WGS) entry which is preliminary data.</text>
</comment>
<sequence length="538" mass="62204">MSVVNFLFFFITWGFCRTDTSLMRFAEIYCDTLVTSEELASMWQLIQTFSKDYLSQTSATMKMFIPTLLRFLTTVQEKLYDGTVAEDRRVRKEAQDVYQRVIDYCILIAGRSFDQGIWLRRTNVYEREEHAASSDKVSLNDATATEMGRSVSGSTVSDLEKRTGWKAREDTMIEQINLYIANIVIPKLKHLIVDQDRINSLLNNLVYYVIGPVLKTKPSLSKVVVFIDQIYEMAKLPFTYRTWRKEIWEMFLDSRFFYMSAATCQKWRTIIQAIMTAEKERFVEVANRISTSPSTALFSNREQESLARALNLRRLTFIIFSGTNDQFISQLPIIQEKLVELLKLDHNELIHVEIYLCLRVIITRFSQRHLTNFWPVILTEMMRLFNSFLGNDMTAKPEEAQIALAGCKFLDLLCTLETESFQIYQWIFIVDDIDALLQKKSHPSTIIERFASKLASSATGIDNYAEQPVPSNPSIDTTNGERKRPMLTMRNIGSVHQLEFFVNHISLYVYQANLSLAPPDIAFIEGLLQNDLLEGDMD</sequence>